<accession>A0ABT9DE18</accession>
<evidence type="ECO:0000313" key="2">
    <source>
        <dbReference type="EMBL" id="MDO8168260.1"/>
    </source>
</evidence>
<dbReference type="InterPro" id="IPR022742">
    <property type="entry name" value="Hydrolase_4"/>
</dbReference>
<keyword evidence="3" id="KW-1185">Reference proteome</keyword>
<dbReference type="RefSeq" id="WP_304515465.1">
    <property type="nucleotide sequence ID" value="NZ_JAOSID010000013.1"/>
</dbReference>
<dbReference type="InterPro" id="IPR029058">
    <property type="entry name" value="AB_hydrolase_fold"/>
</dbReference>
<proteinExistence type="predicted"/>
<dbReference type="PANTHER" id="PTHR11614">
    <property type="entry name" value="PHOSPHOLIPASE-RELATED"/>
    <property type="match status" value="1"/>
</dbReference>
<dbReference type="Proteomes" id="UP001172036">
    <property type="component" value="Unassembled WGS sequence"/>
</dbReference>
<name>A0ABT9DE18_9MOLU</name>
<dbReference type="EMBL" id="JAOSID010000013">
    <property type="protein sequence ID" value="MDO8168260.1"/>
    <property type="molecule type" value="Genomic_DNA"/>
</dbReference>
<organism evidence="2 3">
    <name type="scientific">Candidatus Phytoplasma melaleucae</name>
    <dbReference type="NCBI Taxonomy" id="2982630"/>
    <lineage>
        <taxon>Bacteria</taxon>
        <taxon>Bacillati</taxon>
        <taxon>Mycoplasmatota</taxon>
        <taxon>Mollicutes</taxon>
        <taxon>Acholeplasmatales</taxon>
        <taxon>Acholeplasmataceae</taxon>
        <taxon>Candidatus Phytoplasma</taxon>
    </lineage>
</organism>
<dbReference type="InterPro" id="IPR051044">
    <property type="entry name" value="MAG_DAG_Lipase"/>
</dbReference>
<dbReference type="Pfam" id="PF12146">
    <property type="entry name" value="Hydrolase_4"/>
    <property type="match status" value="1"/>
</dbReference>
<comment type="caution">
    <text evidence="2">The sequence shown here is derived from an EMBL/GenBank/DDBJ whole genome shotgun (WGS) entry which is preliminary data.</text>
</comment>
<dbReference type="Gene3D" id="3.40.50.1820">
    <property type="entry name" value="alpha/beta hydrolase"/>
    <property type="match status" value="1"/>
</dbReference>
<evidence type="ECO:0000313" key="3">
    <source>
        <dbReference type="Proteomes" id="UP001172036"/>
    </source>
</evidence>
<gene>
    <name evidence="2" type="ORF">OC680_02110</name>
</gene>
<reference evidence="2 3" key="1">
    <citation type="journal article" date="2023" name="Int. J. Syst. Evol. Microbiol.">
        <title>The observation of taxonomic boundaries for the 16SrII and 16SrXXV phytoplasmas using genome-based delimitation.</title>
        <authorList>
            <person name="Rodrigues Jardim B."/>
            <person name="Tran-Nguyen L.T.T."/>
            <person name="Gambley C."/>
            <person name="Al-Sadi A.M."/>
            <person name="Al-Subhi A.M."/>
            <person name="Foissac X."/>
            <person name="Salar P."/>
            <person name="Cai H."/>
            <person name="Yang J.Y."/>
            <person name="Davis R."/>
            <person name="Jones L."/>
            <person name="Rodoni B."/>
            <person name="Constable F.E."/>
        </authorList>
    </citation>
    <scope>NUCLEOTIDE SEQUENCE [LARGE SCALE GENOMIC DNA]</scope>
    <source>
        <strain evidence="2">BAWM-155c</strain>
    </source>
</reference>
<dbReference type="SUPFAM" id="SSF53474">
    <property type="entry name" value="alpha/beta-Hydrolases"/>
    <property type="match status" value="1"/>
</dbReference>
<sequence length="277" mass="32212">QVYAHPLLNKEETGLYTDFKEVTLNNAKANVIVTHGIGESSREYERLANYLKGFNYNVLLYDIRNHGQSISDYQNIGDIDSFHTFIDDLHLIVTFLKRKNNLKVFLLGHSLGGIVNNCYVYKYDDIDGVINSGSPTKIIEQATIFADETNIQNMPNVTIGQNYERLSRIPLGEEMKEYRIFSVTPRFLRNIMCLSIDYFQENLINNSFCYPKPILLLHGQKDSVILYENSQEMFNIIQTPDKDLKLYPESFHNLFNDLDYQEVQQDVLEWLENKILS</sequence>
<evidence type="ECO:0000259" key="1">
    <source>
        <dbReference type="Pfam" id="PF12146"/>
    </source>
</evidence>
<protein>
    <submittedName>
        <fullName evidence="2">Lysophospholipase</fullName>
    </submittedName>
</protein>
<feature type="domain" description="Serine aminopeptidase S33" evidence="1">
    <location>
        <begin position="26"/>
        <end position="259"/>
    </location>
</feature>
<feature type="non-terminal residue" evidence="2">
    <location>
        <position position="1"/>
    </location>
</feature>